<evidence type="ECO:0000256" key="2">
    <source>
        <dbReference type="ARBA" id="ARBA00012489"/>
    </source>
</evidence>
<dbReference type="Pfam" id="PF03568">
    <property type="entry name" value="Separin_C"/>
    <property type="match status" value="1"/>
</dbReference>
<dbReference type="GO" id="GO:0006508">
    <property type="term" value="P:proteolysis"/>
    <property type="evidence" value="ECO:0007669"/>
    <property type="project" value="InterPro"/>
</dbReference>
<dbReference type="GO" id="GO:0005737">
    <property type="term" value="C:cytoplasm"/>
    <property type="evidence" value="ECO:0007669"/>
    <property type="project" value="TreeGrafter"/>
</dbReference>
<comment type="caution">
    <text evidence="6">The sequence shown here is derived from an EMBL/GenBank/DDBJ whole genome shotgun (WGS) entry which is preliminary data.</text>
</comment>
<keyword evidence="3" id="KW-0378">Hydrolase</keyword>
<dbReference type="GO" id="GO:0051307">
    <property type="term" value="P:meiotic chromosome separation"/>
    <property type="evidence" value="ECO:0007669"/>
    <property type="project" value="TreeGrafter"/>
</dbReference>
<dbReference type="PANTHER" id="PTHR12792:SF0">
    <property type="entry name" value="SEPARIN"/>
    <property type="match status" value="1"/>
</dbReference>
<dbReference type="PROSITE" id="PS51700">
    <property type="entry name" value="SEPARIN"/>
    <property type="match status" value="1"/>
</dbReference>
<sequence length="2142" mass="241879">MEASSLLSKLESSPDLENIYTLISNHLLPFTSTLTTTTTKKPPKSTKTLTDNTRALAKQFLPFLNRVLSLVPKRLLAQSPKLDSKFVAELFDSYILCLNCLDSLSSQLSGKAYSVHLQRVRLVHCYLFWERFRDADSEGVSLLQSLCKLGGGGNRNEYVLDMTGENGKDHEFAWLVVEIVVSLVKCVAMSQSKVESDYRRLLVMINEITPWFRVLDTNAYEKLHRVHVSYMSKCASLLVDDLNNFGDKLAHTFCLATFDEIAKSSSKDQFLKFALRICYSLFSRQNKQSSVVDILACVLDSVASACKAGTQTTSMELLELVSYCANKSLHASSNISSTVAEHLQNLADSICLVSPSPIDLLTNLYATGLFISDFCGQTMTKGSTSTRTDKDSSICGFLLYNEHRLQNLTGVLQSLKNYYSSTKKISLHRGHSLTEHENIDLISYFSALKFLCKPLAEFVNFERGTIITEIVDATSAARLNSIQDALHQFLDSFILCQRVSENRRDAHDDNNKTILSAAVAAFVLSIRTKQRIKESMTFIKNAISSDWIQSHGLKFLFASLYNVGVVLYKNDEMKEASLPLKLCYRASWTRLLNHCEMFVDKSIDFCGDLSEDSIVGLLAEACTRSAFVLDVLYRCDYNKVNKLITYSLEKWAAAENLFDRLASPTALLKQWVKIQCKISKVDDVENNAKTLHSVLSSSVKISKRALGILLEQELLLYEEMNSLNPTFCHRMRMDIIDILLKEVYVTKTIQRSRVLIAKGREIRACGVERLDDCVECLSESISIMSETNCNAYCDSIHSYYLANAYCLRALCTQEAEPDRKVLLQKRSFEDIDAAIKLWMSIDFPHLSGQIDMVFEKIMFLLYYVYDLLSLEGYIKFHANIYEIMIRLFEWRSVPIEKLLAILWECRRLGHALCASPVNETFITTLLNHCDASNTMEYWLSCLKESQSLEVGFKQNFFYMFTDFSLGSHHHVSSQSEITIGGMKQAVSNLLSSVPLPSGSASVAAYMYYDLGERLMSNGRFIEALSYAKEAYQIRSKLFQETFAYNIDQQNGETMKEQYYSLKTLDIYSSVATAAWFSECVSRDFESHVVTPWNVLQCYLESILQVGYIHEIVGNGSDAKTLLLWGKEISSFQDLPIYIISFSSVLGKLYCKEQLWDLAELELQKAQHLLKNLDSQSPFYCCKCKLVLEVTIDQQLGDLSRGRFIHSNMDDLSVDRLLYAEKRYRVALEKLRVSEWKNSVSNPEEAAISSSTNLSSQSNYLETKIPFKCCSGEETEGEQGITRKSRKPAKILPQSQCLTRQQNRMMTRSRRKNIECDQDVALENKNIFPSSDAVDKNTKIANFGNRDFKICKGSKCWYCLPHDVRESGFLIDYIHMKWELVRRRLLVRVLTSIGKCLVIQNERQKGHEIFSECISALVARNQFSPTYNCAPCNLKLDLIGSDIPGDVLAVERATILYNLCWFFLKYYHCKGTSAGSDFFGITIERIMSWLKLAFLICREVPVLFRKVSRLLAVLYICSSVNILSLSPSHSDAVTASQWGSYFHQASLGTHFNQQLYSHKAGKQKGESFSETKVCLSTLSSLGQETANSVRLAPDLLLREFVSNFYQSLPPATIICISLLGVAYASLLRELVSSSASVQAWMLFSRLNSDSQPVFLLLPADPILGEPVGDNETSSQGFLHESPNSVKRWRCPWGSTVVDDVAPVFKLILEQNYLSSSSFPLEDTKMIRSLWWAQRRKLDQYLGYFLRDIEEKWFGPWKFLLCSDWSDCKHLNRATNKLADDLKVQCNVDIHESLLRVILAGGQHACVSTRCVPQLILNKGCHIDGVEGNIDEMSMLELILETIHGLEDICLTREPIILVLDHEIQMLPWESLPILRNQEVYRMPSVFSIFASLDRHDQEKCGTGSIVFPSIDPLDAYYLLNPSGDLPSTEVHFDQWFKDQNLEGKTGIKPTIEELTVALQSHELFIYFGHGSGAQYIPNHEVQKLRTCAATLLMGCSSGSLSLSGSYSPKGAPLCYLLAGSPVIVANLWEVTDKDIDRFGKAMLDAWLRERSMELASCAQCDAITEELKSLSIHAAKGMGKKKSSRIFLPETCDVGNRNPSCRHRPKIGTFMSQAREACTLPFLIGASPVCYGVPTGIKKKVIL</sequence>
<feature type="domain" description="Peptidase C50" evidence="5">
    <location>
        <begin position="1911"/>
        <end position="2005"/>
    </location>
</feature>
<dbReference type="PANTHER" id="PTHR12792">
    <property type="entry name" value="EXTRA SPINDLE POLES 1-RELATED"/>
    <property type="match status" value="1"/>
</dbReference>
<keyword evidence="7" id="KW-1185">Reference proteome</keyword>
<evidence type="ECO:0000313" key="6">
    <source>
        <dbReference type="EMBL" id="KAK1356549.1"/>
    </source>
</evidence>
<accession>A0AAD8GYJ3</accession>
<dbReference type="GO" id="GO:0005634">
    <property type="term" value="C:nucleus"/>
    <property type="evidence" value="ECO:0007669"/>
    <property type="project" value="InterPro"/>
</dbReference>
<name>A0AAD8GYJ3_9APIA</name>
<evidence type="ECO:0000256" key="3">
    <source>
        <dbReference type="ARBA" id="ARBA00022801"/>
    </source>
</evidence>
<dbReference type="InterPro" id="IPR030397">
    <property type="entry name" value="SEPARIN_core_dom"/>
</dbReference>
<evidence type="ECO:0000256" key="4">
    <source>
        <dbReference type="ARBA" id="ARBA00022829"/>
    </source>
</evidence>
<dbReference type="GO" id="GO:0004197">
    <property type="term" value="F:cysteine-type endopeptidase activity"/>
    <property type="evidence" value="ECO:0007669"/>
    <property type="project" value="InterPro"/>
</dbReference>
<evidence type="ECO:0000313" key="7">
    <source>
        <dbReference type="Proteomes" id="UP001237642"/>
    </source>
</evidence>
<dbReference type="InterPro" id="IPR056932">
    <property type="entry name" value="TPR_ESP1_2nd"/>
</dbReference>
<evidence type="ECO:0000256" key="1">
    <source>
        <dbReference type="ARBA" id="ARBA00000451"/>
    </source>
</evidence>
<organism evidence="6 7">
    <name type="scientific">Heracleum sosnowskyi</name>
    <dbReference type="NCBI Taxonomy" id="360622"/>
    <lineage>
        <taxon>Eukaryota</taxon>
        <taxon>Viridiplantae</taxon>
        <taxon>Streptophyta</taxon>
        <taxon>Embryophyta</taxon>
        <taxon>Tracheophyta</taxon>
        <taxon>Spermatophyta</taxon>
        <taxon>Magnoliopsida</taxon>
        <taxon>eudicotyledons</taxon>
        <taxon>Gunneridae</taxon>
        <taxon>Pentapetalae</taxon>
        <taxon>asterids</taxon>
        <taxon>campanulids</taxon>
        <taxon>Apiales</taxon>
        <taxon>Apiaceae</taxon>
        <taxon>Apioideae</taxon>
        <taxon>apioid superclade</taxon>
        <taxon>Tordylieae</taxon>
        <taxon>Tordyliinae</taxon>
        <taxon>Heracleum</taxon>
    </lineage>
</organism>
<reference evidence="6" key="2">
    <citation type="submission" date="2023-05" db="EMBL/GenBank/DDBJ databases">
        <authorList>
            <person name="Schelkunov M.I."/>
        </authorList>
    </citation>
    <scope>NUCLEOTIDE SEQUENCE</scope>
    <source>
        <strain evidence="6">Hsosn_3</strain>
        <tissue evidence="6">Leaf</tissue>
    </source>
</reference>
<dbReference type="Pfam" id="PF25113">
    <property type="entry name" value="TPR_ESP1_2nd"/>
    <property type="match status" value="1"/>
</dbReference>
<dbReference type="EC" id="3.4.22.49" evidence="2"/>
<comment type="catalytic activity">
    <reaction evidence="1">
        <text>All bonds known to be hydrolyzed by this endopeptidase have arginine in P1 and an acidic residue in P4. P6 is often occupied by an acidic residue or by a hydroxy-amino-acid residue, the phosphorylation of which enhances cleavage.</text>
        <dbReference type="EC" id="3.4.22.49"/>
    </reaction>
</comment>
<dbReference type="Pfam" id="PF25110">
    <property type="entry name" value="TPR_ESP1"/>
    <property type="match status" value="1"/>
</dbReference>
<proteinExistence type="predicted"/>
<dbReference type="EMBL" id="JAUIZM010000011">
    <property type="protein sequence ID" value="KAK1356549.1"/>
    <property type="molecule type" value="Genomic_DNA"/>
</dbReference>
<evidence type="ECO:0000259" key="5">
    <source>
        <dbReference type="PROSITE" id="PS51700"/>
    </source>
</evidence>
<dbReference type="Proteomes" id="UP001237642">
    <property type="component" value="Unassembled WGS sequence"/>
</dbReference>
<dbReference type="GO" id="GO:0072686">
    <property type="term" value="C:mitotic spindle"/>
    <property type="evidence" value="ECO:0007669"/>
    <property type="project" value="TreeGrafter"/>
</dbReference>
<protein>
    <recommendedName>
        <fullName evidence="2">separase</fullName>
        <ecNumber evidence="2">3.4.22.49</ecNumber>
    </recommendedName>
</protein>
<keyword evidence="4" id="KW-0159">Chromosome partition</keyword>
<gene>
    <name evidence="6" type="ORF">POM88_049805</name>
</gene>
<dbReference type="InterPro" id="IPR005314">
    <property type="entry name" value="Peptidase_C50"/>
</dbReference>
<dbReference type="InterPro" id="IPR056933">
    <property type="entry name" value="TPR_ESP1"/>
</dbReference>
<reference evidence="6" key="1">
    <citation type="submission" date="2023-02" db="EMBL/GenBank/DDBJ databases">
        <title>Genome of toxic invasive species Heracleum sosnowskyi carries increased number of genes despite the absence of recent whole-genome duplications.</title>
        <authorList>
            <person name="Schelkunov M."/>
            <person name="Shtratnikova V."/>
            <person name="Makarenko M."/>
            <person name="Klepikova A."/>
            <person name="Omelchenko D."/>
            <person name="Novikova G."/>
            <person name="Obukhova E."/>
            <person name="Bogdanov V."/>
            <person name="Penin A."/>
            <person name="Logacheva M."/>
        </authorList>
    </citation>
    <scope>NUCLEOTIDE SEQUENCE</scope>
    <source>
        <strain evidence="6">Hsosn_3</strain>
        <tissue evidence="6">Leaf</tissue>
    </source>
</reference>